<dbReference type="CDD" id="cd00063">
    <property type="entry name" value="FN3"/>
    <property type="match status" value="7"/>
</dbReference>
<dbReference type="SMART" id="SM00060">
    <property type="entry name" value="FN3"/>
    <property type="match status" value="7"/>
</dbReference>
<dbReference type="PANTHER" id="PTHR13817">
    <property type="entry name" value="TITIN"/>
    <property type="match status" value="1"/>
</dbReference>
<feature type="domain" description="Fibronectin type-III" evidence="3">
    <location>
        <begin position="421"/>
        <end position="511"/>
    </location>
</feature>
<dbReference type="GO" id="GO:0000272">
    <property type="term" value="P:polysaccharide catabolic process"/>
    <property type="evidence" value="ECO:0007669"/>
    <property type="project" value="InterPro"/>
</dbReference>
<organism evidence="4 5">
    <name type="scientific">Levilinea saccharolytica</name>
    <dbReference type="NCBI Taxonomy" id="229921"/>
    <lineage>
        <taxon>Bacteria</taxon>
        <taxon>Bacillati</taxon>
        <taxon>Chloroflexota</taxon>
        <taxon>Anaerolineae</taxon>
        <taxon>Anaerolineales</taxon>
        <taxon>Anaerolineaceae</taxon>
        <taxon>Levilinea</taxon>
    </lineage>
</organism>
<dbReference type="SUPFAM" id="SSF63446">
    <property type="entry name" value="Type I dockerin domain"/>
    <property type="match status" value="1"/>
</dbReference>
<proteinExistence type="predicted"/>
<evidence type="ECO:0000313" key="5">
    <source>
        <dbReference type="Proteomes" id="UP000050501"/>
    </source>
</evidence>
<gene>
    <name evidence="4" type="ORF">ADN01_08595</name>
</gene>
<dbReference type="Gene3D" id="2.60.40.3440">
    <property type="match status" value="1"/>
</dbReference>
<dbReference type="Proteomes" id="UP000050501">
    <property type="component" value="Unassembled WGS sequence"/>
</dbReference>
<dbReference type="RefSeq" id="WP_062416736.1">
    <property type="nucleotide sequence ID" value="NZ_DF967974.1"/>
</dbReference>
<feature type="domain" description="Fibronectin type-III" evidence="3">
    <location>
        <begin position="618"/>
        <end position="708"/>
    </location>
</feature>
<reference evidence="4 5" key="1">
    <citation type="submission" date="2015-07" db="EMBL/GenBank/DDBJ databases">
        <title>Genome sequence of Levilinea saccharolytica DSM 16555.</title>
        <authorList>
            <person name="Hemp J."/>
            <person name="Ward L.M."/>
            <person name="Pace L.A."/>
            <person name="Fischer W.W."/>
        </authorList>
    </citation>
    <scope>NUCLEOTIDE SEQUENCE [LARGE SCALE GENOMIC DNA]</scope>
    <source>
        <strain evidence="4 5">KIBI-1</strain>
    </source>
</reference>
<evidence type="ECO:0000313" key="4">
    <source>
        <dbReference type="EMBL" id="KPL83333.1"/>
    </source>
</evidence>
<sequence length="1290" mass="137226">MFQSAKQFPKWLNLLMVVSMTLALVLPSTVPVQAAPPARVLAAIPAPPTNLLANLVSSSRVDLTWTDNSTDESGFVIYRNGAEIARVSLNVTSYSDRSSLSCGQVYTYEVSAINIDGESGTAMDTVTTPVCPPPAPSDLQTLAVGTNDITLGWTDNSALPDKQEEGFDVQRSPNGVNWVTVTTTAADVTTFMDAGLPCDTIYYYRIRAFNVSGQSFSNVHMTATMSCTPTSPLNLTATPISQTQVDLVWSDVFGEEAYHVERGLTNIGPWTEIGTTLADVTTYSDLTVLCGTTYFYRVKARNAGGFSEPSNPVLVTTLGCLPKPPVSLNAVATSPTNILLTWQDKSDNETGFNIERSPDGLGGWTLLGTTPTVAANSTSYNNGSLTCGTAYYYRVQSVNAAGGSDYSNIAGAVTQPCPPTAPSNLVVTAMSADRVDLSWTDNSANEVLFKIERSPNGTNTWVEIATVGANVTTYSNLNLACATQYYYRVRAYNANGHSAYSNVDSDTTAACSAPLDPTGLTAATDSQTRIKLNWVDNSDNESGFKIERSPNGASGWVQIAAVGIDVTTYTATGLTCDTDYYFRVRAYNAFGNSLYTPLEADPPVGATTAPCGPTPPNAPTNFALSVISKNEIKLTWGNVASETGYKVYRSLDNIAFTEVISLPVNTTSFSDINLDCGTKYYYFVRAFNDGGLSNPTATKYATTNTCNTMAVVKAANTSANPGVTFTVPVTVSNIPAAKLGAVTVEIHFDPALLEVQSCGIDPDGKFNMDNCNIHYENDGVNPDVIRMSLTSSAGVSTSAKLANLSFKAKGDNGTSTIVDVVVVEFKDPNGNPVAATDKDGLVLIGKRGDVNGKDGANSVDALFILQYDVGKKMGSNVFPPPAGSIYLPACDVNLDGKCNVVDALFVLQCDVKIANSFCPNVSGAADVEALAAAPKGPGLVRTVNLAVPSGEEGVVPVSLKVPTGELVGAVKLKVLYDSTVVEPRACQVDPEAKFDMEQCNTAIPGEVSFNLTSTMGVGGLLRLADITFQALGEPGEFSLVTPVVEELSTVAGLEMQARTRDSRLRVATPPAYKPVVLSVKKSGHIEMELFFTSTDFIKRFRGVQGSQLAKIKVLSLPAQGVLRLNGVDVVVNQKINVEDLNSLSYTPGVNWSGTDRFLWSGSDGVSFAPAETRVSVKIHATNKAPSLSTAVVRPVLDTPFTFTVDTFTKRFLDPDGDGLIRVRIASLPTHGVLTFDGTDVAVGQEIALLDLPKLVFTPEAGYTGSDLFTWNATDGLLFAKKDAKVRVYIK</sequence>
<dbReference type="InterPro" id="IPR002102">
    <property type="entry name" value="Cohesin_dom"/>
</dbReference>
<feature type="domain" description="Fibronectin type-III" evidence="3">
    <location>
        <begin position="513"/>
        <end position="610"/>
    </location>
</feature>
<evidence type="ECO:0000256" key="1">
    <source>
        <dbReference type="ARBA" id="ARBA00022737"/>
    </source>
</evidence>
<dbReference type="CDD" id="cd14256">
    <property type="entry name" value="Dockerin_I"/>
    <property type="match status" value="1"/>
</dbReference>
<dbReference type="InterPro" id="IPR008965">
    <property type="entry name" value="CBM2/CBM3_carb-bd_dom_sf"/>
</dbReference>
<comment type="caution">
    <text evidence="4">The sequence shown here is derived from an EMBL/GenBank/DDBJ whole genome shotgun (WGS) entry which is preliminary data.</text>
</comment>
<evidence type="ECO:0000256" key="2">
    <source>
        <dbReference type="SAM" id="SignalP"/>
    </source>
</evidence>
<dbReference type="EMBL" id="LGCM01000032">
    <property type="protein sequence ID" value="KPL83333.1"/>
    <property type="molecule type" value="Genomic_DNA"/>
</dbReference>
<dbReference type="Gene3D" id="1.10.1330.10">
    <property type="entry name" value="Dockerin domain"/>
    <property type="match status" value="1"/>
</dbReference>
<dbReference type="PROSITE" id="PS50853">
    <property type="entry name" value="FN3"/>
    <property type="match status" value="7"/>
</dbReference>
<dbReference type="SUPFAM" id="SSF49265">
    <property type="entry name" value="Fibronectin type III"/>
    <property type="match status" value="4"/>
</dbReference>
<dbReference type="SUPFAM" id="SSF49384">
    <property type="entry name" value="Carbohydrate-binding domain"/>
    <property type="match status" value="1"/>
</dbReference>
<dbReference type="GO" id="GO:0030246">
    <property type="term" value="F:carbohydrate binding"/>
    <property type="evidence" value="ECO:0007669"/>
    <property type="project" value="InterPro"/>
</dbReference>
<dbReference type="Pfam" id="PF00963">
    <property type="entry name" value="Cohesin"/>
    <property type="match status" value="1"/>
</dbReference>
<accession>A0A0P6XJM8</accession>
<feature type="domain" description="Fibronectin type-III" evidence="3">
    <location>
        <begin position="231"/>
        <end position="320"/>
    </location>
</feature>
<feature type="signal peptide" evidence="2">
    <location>
        <begin position="1"/>
        <end position="34"/>
    </location>
</feature>
<protein>
    <recommendedName>
        <fullName evidence="3">Fibronectin type-III domain-containing protein</fullName>
    </recommendedName>
</protein>
<dbReference type="Gene3D" id="2.60.40.10">
    <property type="entry name" value="Immunoglobulins"/>
    <property type="match status" value="7"/>
</dbReference>
<dbReference type="PATRIC" id="fig|229921.5.peg.2576"/>
<dbReference type="Gene3D" id="2.60.40.680">
    <property type="match status" value="1"/>
</dbReference>
<dbReference type="InterPro" id="IPR036116">
    <property type="entry name" value="FN3_sf"/>
</dbReference>
<dbReference type="PANTHER" id="PTHR13817:SF73">
    <property type="entry name" value="FIBRONECTIN TYPE-III DOMAIN-CONTAINING PROTEIN"/>
    <property type="match status" value="1"/>
</dbReference>
<feature type="domain" description="Fibronectin type-III" evidence="3">
    <location>
        <begin position="47"/>
        <end position="134"/>
    </location>
</feature>
<dbReference type="InterPro" id="IPR003961">
    <property type="entry name" value="FN3_dom"/>
</dbReference>
<feature type="domain" description="Fibronectin type-III" evidence="3">
    <location>
        <begin position="135"/>
        <end position="230"/>
    </location>
</feature>
<dbReference type="InterPro" id="IPR036439">
    <property type="entry name" value="Dockerin_dom_sf"/>
</dbReference>
<dbReference type="CDD" id="cd08548">
    <property type="entry name" value="Type_I_cohesin_like"/>
    <property type="match status" value="1"/>
</dbReference>
<keyword evidence="1" id="KW-0677">Repeat</keyword>
<evidence type="ECO:0000259" key="3">
    <source>
        <dbReference type="PROSITE" id="PS50853"/>
    </source>
</evidence>
<dbReference type="InterPro" id="IPR050964">
    <property type="entry name" value="Striated_Muscle_Regulatory"/>
</dbReference>
<keyword evidence="5" id="KW-1185">Reference proteome</keyword>
<feature type="domain" description="Fibronectin type-III" evidence="3">
    <location>
        <begin position="324"/>
        <end position="420"/>
    </location>
</feature>
<keyword evidence="2" id="KW-0732">Signal</keyword>
<dbReference type="STRING" id="229921.ADN01_08595"/>
<dbReference type="Pfam" id="PF00041">
    <property type="entry name" value="fn3"/>
    <property type="match status" value="3"/>
</dbReference>
<feature type="chain" id="PRO_5006133093" description="Fibronectin type-III domain-containing protein" evidence="2">
    <location>
        <begin position="35"/>
        <end position="1290"/>
    </location>
</feature>
<dbReference type="InterPro" id="IPR013783">
    <property type="entry name" value="Ig-like_fold"/>
</dbReference>
<dbReference type="OrthoDB" id="166959at2"/>
<name>A0A0P6XJM8_9CHLR</name>